<accession>A0A9W8K536</accession>
<protein>
    <submittedName>
        <fullName evidence="1">Uncharacterized protein</fullName>
    </submittedName>
</protein>
<keyword evidence="2" id="KW-1185">Reference proteome</keyword>
<dbReference type="Proteomes" id="UP001148786">
    <property type="component" value="Unassembled WGS sequence"/>
</dbReference>
<dbReference type="AlphaFoldDB" id="A0A9W8K536"/>
<proteinExistence type="predicted"/>
<comment type="caution">
    <text evidence="1">The sequence shown here is derived from an EMBL/GenBank/DDBJ whole genome shotgun (WGS) entry which is preliminary data.</text>
</comment>
<gene>
    <name evidence="1" type="ORF">NLJ89_g2069</name>
</gene>
<reference evidence="1" key="1">
    <citation type="submission" date="2022-07" db="EMBL/GenBank/DDBJ databases">
        <title>Genome Sequence of Agrocybe chaxingu.</title>
        <authorList>
            <person name="Buettner E."/>
        </authorList>
    </citation>
    <scope>NUCLEOTIDE SEQUENCE</scope>
    <source>
        <strain evidence="1">MP-N11</strain>
    </source>
</reference>
<evidence type="ECO:0000313" key="1">
    <source>
        <dbReference type="EMBL" id="KAJ3514943.1"/>
    </source>
</evidence>
<name>A0A9W8K536_9AGAR</name>
<organism evidence="1 2">
    <name type="scientific">Agrocybe chaxingu</name>
    <dbReference type="NCBI Taxonomy" id="84603"/>
    <lineage>
        <taxon>Eukaryota</taxon>
        <taxon>Fungi</taxon>
        <taxon>Dikarya</taxon>
        <taxon>Basidiomycota</taxon>
        <taxon>Agaricomycotina</taxon>
        <taxon>Agaricomycetes</taxon>
        <taxon>Agaricomycetidae</taxon>
        <taxon>Agaricales</taxon>
        <taxon>Agaricineae</taxon>
        <taxon>Strophariaceae</taxon>
        <taxon>Agrocybe</taxon>
    </lineage>
</organism>
<sequence length="89" mass="10116">MAKFLNSDLIARVMELCRDDYDLLYRCSLVDWEFNQAASRMLYAHVVISPMFKPVLDLKDTGSIPLGWCLGIDGSNGAEKLELFIRDSI</sequence>
<evidence type="ECO:0000313" key="2">
    <source>
        <dbReference type="Proteomes" id="UP001148786"/>
    </source>
</evidence>
<dbReference type="EMBL" id="JANKHO010000120">
    <property type="protein sequence ID" value="KAJ3514943.1"/>
    <property type="molecule type" value="Genomic_DNA"/>
</dbReference>
<dbReference type="OrthoDB" id="3264508at2759"/>